<dbReference type="Proteomes" id="UP000075883">
    <property type="component" value="Unassembled WGS sequence"/>
</dbReference>
<sequence>MVEYSPQTNLELYLSRNKFAHILQMDDSDSSSSENDNDESNILDYINSNAAKRKRSHEDILRDTLCQNALEELESNLRTAEFEVVAKDTELSWIKELEGEVNPFKDNPAVEESLPDEHRCGETVKIALPNYYYWN</sequence>
<evidence type="ECO:0000313" key="2">
    <source>
        <dbReference type="Proteomes" id="UP000075883"/>
    </source>
</evidence>
<dbReference type="EnsemblMetazoa" id="ACUA003825-RA">
    <property type="protein sequence ID" value="ACUA003825-PA"/>
    <property type="gene ID" value="ACUA003825"/>
</dbReference>
<evidence type="ECO:0000313" key="1">
    <source>
        <dbReference type="EnsemblMetazoa" id="ACUA003825-PA"/>
    </source>
</evidence>
<reference evidence="1" key="2">
    <citation type="submission" date="2020-05" db="UniProtKB">
        <authorList>
            <consortium name="EnsemblMetazoa"/>
        </authorList>
    </citation>
    <scope>IDENTIFICATION</scope>
    <source>
        <strain evidence="1">A-37</strain>
    </source>
</reference>
<proteinExistence type="predicted"/>
<keyword evidence="2" id="KW-1185">Reference proteome</keyword>
<dbReference type="EMBL" id="AXCM01001230">
    <property type="status" value="NOT_ANNOTATED_CDS"/>
    <property type="molecule type" value="Genomic_DNA"/>
</dbReference>
<reference evidence="2" key="1">
    <citation type="submission" date="2013-09" db="EMBL/GenBank/DDBJ databases">
        <title>The Genome Sequence of Anopheles culicifacies species A.</title>
        <authorList>
            <consortium name="The Broad Institute Genomics Platform"/>
            <person name="Neafsey D.E."/>
            <person name="Besansky N."/>
            <person name="Howell P."/>
            <person name="Walton C."/>
            <person name="Young S.K."/>
            <person name="Zeng Q."/>
            <person name="Gargeya S."/>
            <person name="Fitzgerald M."/>
            <person name="Haas B."/>
            <person name="Abouelleil A."/>
            <person name="Allen A.W."/>
            <person name="Alvarado L."/>
            <person name="Arachchi H.M."/>
            <person name="Berlin A.M."/>
            <person name="Chapman S.B."/>
            <person name="Gainer-Dewar J."/>
            <person name="Goldberg J."/>
            <person name="Griggs A."/>
            <person name="Gujja S."/>
            <person name="Hansen M."/>
            <person name="Howarth C."/>
            <person name="Imamovic A."/>
            <person name="Ireland A."/>
            <person name="Larimer J."/>
            <person name="McCowan C."/>
            <person name="Murphy C."/>
            <person name="Pearson M."/>
            <person name="Poon T.W."/>
            <person name="Priest M."/>
            <person name="Roberts A."/>
            <person name="Saif S."/>
            <person name="Shea T."/>
            <person name="Sisk P."/>
            <person name="Sykes S."/>
            <person name="Wortman J."/>
            <person name="Nusbaum C."/>
            <person name="Birren B."/>
        </authorList>
    </citation>
    <scope>NUCLEOTIDE SEQUENCE [LARGE SCALE GENOMIC DNA]</scope>
    <source>
        <strain evidence="2">A-37</strain>
    </source>
</reference>
<protein>
    <submittedName>
        <fullName evidence="1">Uncharacterized protein</fullName>
    </submittedName>
</protein>
<name>A0A182LWS5_9DIPT</name>
<dbReference type="VEuPathDB" id="VectorBase:ACUA003825"/>
<dbReference type="STRING" id="139723.A0A182LWS5"/>
<accession>A0A182LWS5</accession>
<organism evidence="1 2">
    <name type="scientific">Anopheles culicifacies</name>
    <dbReference type="NCBI Taxonomy" id="139723"/>
    <lineage>
        <taxon>Eukaryota</taxon>
        <taxon>Metazoa</taxon>
        <taxon>Ecdysozoa</taxon>
        <taxon>Arthropoda</taxon>
        <taxon>Hexapoda</taxon>
        <taxon>Insecta</taxon>
        <taxon>Pterygota</taxon>
        <taxon>Neoptera</taxon>
        <taxon>Endopterygota</taxon>
        <taxon>Diptera</taxon>
        <taxon>Nematocera</taxon>
        <taxon>Culicoidea</taxon>
        <taxon>Culicidae</taxon>
        <taxon>Anophelinae</taxon>
        <taxon>Anopheles</taxon>
        <taxon>culicifacies species complex</taxon>
    </lineage>
</organism>
<dbReference type="AlphaFoldDB" id="A0A182LWS5"/>